<reference evidence="3 4" key="1">
    <citation type="submission" date="2019-02" db="EMBL/GenBank/DDBJ databases">
        <title>Deep-cultivation of Planctomycetes and their phenomic and genomic characterization uncovers novel biology.</title>
        <authorList>
            <person name="Wiegand S."/>
            <person name="Jogler M."/>
            <person name="Boedeker C."/>
            <person name="Pinto D."/>
            <person name="Vollmers J."/>
            <person name="Rivas-Marin E."/>
            <person name="Kohn T."/>
            <person name="Peeters S.H."/>
            <person name="Heuer A."/>
            <person name="Rast P."/>
            <person name="Oberbeckmann S."/>
            <person name="Bunk B."/>
            <person name="Jeske O."/>
            <person name="Meyerdierks A."/>
            <person name="Storesund J.E."/>
            <person name="Kallscheuer N."/>
            <person name="Luecker S."/>
            <person name="Lage O.M."/>
            <person name="Pohl T."/>
            <person name="Merkel B.J."/>
            <person name="Hornburger P."/>
            <person name="Mueller R.-W."/>
            <person name="Bruemmer F."/>
            <person name="Labrenz M."/>
            <person name="Spormann A.M."/>
            <person name="Op den Camp H."/>
            <person name="Overmann J."/>
            <person name="Amann R."/>
            <person name="Jetten M.S.M."/>
            <person name="Mascher T."/>
            <person name="Medema M.H."/>
            <person name="Devos D.P."/>
            <person name="Kaster A.-K."/>
            <person name="Ovreas L."/>
            <person name="Rohde M."/>
            <person name="Galperin M.Y."/>
            <person name="Jogler C."/>
        </authorList>
    </citation>
    <scope>NUCLEOTIDE SEQUENCE [LARGE SCALE GENOMIC DNA]</scope>
    <source>
        <strain evidence="3 4">Pan161</strain>
    </source>
</reference>
<evidence type="ECO:0000259" key="2">
    <source>
        <dbReference type="Pfam" id="PF13472"/>
    </source>
</evidence>
<organism evidence="3 4">
    <name type="scientific">Gimesia algae</name>
    <dbReference type="NCBI Taxonomy" id="2527971"/>
    <lineage>
        <taxon>Bacteria</taxon>
        <taxon>Pseudomonadati</taxon>
        <taxon>Planctomycetota</taxon>
        <taxon>Planctomycetia</taxon>
        <taxon>Planctomycetales</taxon>
        <taxon>Planctomycetaceae</taxon>
        <taxon>Gimesia</taxon>
    </lineage>
</organism>
<dbReference type="KEGG" id="gax:Pan161_06270"/>
<dbReference type="EMBL" id="CP036343">
    <property type="protein sequence ID" value="QDT89002.1"/>
    <property type="molecule type" value="Genomic_DNA"/>
</dbReference>
<dbReference type="GO" id="GO:0106435">
    <property type="term" value="F:carboxylesterase activity"/>
    <property type="evidence" value="ECO:0007669"/>
    <property type="project" value="UniProtKB-EC"/>
</dbReference>
<keyword evidence="4" id="KW-1185">Reference proteome</keyword>
<dbReference type="Gene3D" id="3.40.50.1110">
    <property type="entry name" value="SGNH hydrolase"/>
    <property type="match status" value="1"/>
</dbReference>
<keyword evidence="3" id="KW-0378">Hydrolase</keyword>
<dbReference type="AlphaFoldDB" id="A0A517V7P7"/>
<sequence length="304" mass="33540">MNPIVYHCASGQAFFTGVTLVLLSALLSLRESSLARRGMVFSLVIGGLAMAVSSTPLPWWFYGVATLVTLVWLGTAYKKRWRKAAAEAMVGIWLLGLLLEVPYHLTPGVEPVSTRRLAVIGDSVTAGLGDAQTETWPRILAREHDIEVQDLSHVGDTVFTARRRVAETNIDAPLVLLEIGGNDVLGSTTPAEFATHLDLLLTQLASPGRQLVMLELPLPPFYHAFGRIQRRLAKKHGVKLVPKRVLLSILAGGDATLDSIHLLRRDSRRWRMWCGGLWGRVIRLIKSNNNSKYAVKNGLRDNRG</sequence>
<name>A0A517V7P7_9PLAN</name>
<keyword evidence="1" id="KW-0812">Transmembrane</keyword>
<evidence type="ECO:0000256" key="1">
    <source>
        <dbReference type="SAM" id="Phobius"/>
    </source>
</evidence>
<proteinExistence type="predicted"/>
<feature type="domain" description="SGNH hydrolase-type esterase" evidence="2">
    <location>
        <begin position="119"/>
        <end position="243"/>
    </location>
</feature>
<feature type="transmembrane region" description="Helical" evidence="1">
    <location>
        <begin position="34"/>
        <end position="53"/>
    </location>
</feature>
<dbReference type="InterPro" id="IPR036514">
    <property type="entry name" value="SGNH_hydro_sf"/>
</dbReference>
<evidence type="ECO:0000313" key="4">
    <source>
        <dbReference type="Proteomes" id="UP000316855"/>
    </source>
</evidence>
<keyword evidence="1" id="KW-0472">Membrane</keyword>
<dbReference type="Pfam" id="PF13472">
    <property type="entry name" value="Lipase_GDSL_2"/>
    <property type="match status" value="1"/>
</dbReference>
<evidence type="ECO:0000313" key="3">
    <source>
        <dbReference type="EMBL" id="QDT89002.1"/>
    </source>
</evidence>
<dbReference type="EC" id="3.1.1.1" evidence="3"/>
<dbReference type="RefSeq" id="WP_232103602.1">
    <property type="nucleotide sequence ID" value="NZ_CP036343.1"/>
</dbReference>
<gene>
    <name evidence="3" type="primary">tesA_1</name>
    <name evidence="3" type="ORF">Pan161_06270</name>
</gene>
<dbReference type="InterPro" id="IPR013830">
    <property type="entry name" value="SGNH_hydro"/>
</dbReference>
<dbReference type="Proteomes" id="UP000316855">
    <property type="component" value="Chromosome"/>
</dbReference>
<accession>A0A517V7P7</accession>
<feature type="transmembrane region" description="Helical" evidence="1">
    <location>
        <begin position="12"/>
        <end position="29"/>
    </location>
</feature>
<keyword evidence="1" id="KW-1133">Transmembrane helix</keyword>
<feature type="transmembrane region" description="Helical" evidence="1">
    <location>
        <begin position="59"/>
        <end position="77"/>
    </location>
</feature>
<protein>
    <submittedName>
        <fullName evidence="3">Esterase TesA</fullName>
        <ecNumber evidence="3">3.1.1.1</ecNumber>
    </submittedName>
</protein>
<dbReference type="SUPFAM" id="SSF52266">
    <property type="entry name" value="SGNH hydrolase"/>
    <property type="match status" value="1"/>
</dbReference>